<keyword evidence="2" id="KW-1185">Reference proteome</keyword>
<proteinExistence type="predicted"/>
<protein>
    <submittedName>
        <fullName evidence="1">Uncharacterized protein</fullName>
    </submittedName>
</protein>
<dbReference type="EMBL" id="BNJK01000003">
    <property type="protein sequence ID" value="GHP00747.1"/>
    <property type="molecule type" value="Genomic_DNA"/>
</dbReference>
<gene>
    <name evidence="1" type="ORF">KSF_107940</name>
</gene>
<dbReference type="Proteomes" id="UP000597444">
    <property type="component" value="Unassembled WGS sequence"/>
</dbReference>
<dbReference type="AlphaFoldDB" id="A0A8J3J4V2"/>
<name>A0A8J3J4V2_9CHLR</name>
<accession>A0A8J3J4V2</accession>
<sequence>MKSSFVPNYADREDVIGVVRAYHRGSAVSFRPRWISDPPQKGVHGTGEETRWRSQVLAHRIREKIVHG</sequence>
<evidence type="ECO:0000313" key="1">
    <source>
        <dbReference type="EMBL" id="GHP00747.1"/>
    </source>
</evidence>
<evidence type="ECO:0000313" key="2">
    <source>
        <dbReference type="Proteomes" id="UP000597444"/>
    </source>
</evidence>
<dbReference type="RefSeq" id="WP_220211333.1">
    <property type="nucleotide sequence ID" value="NZ_BNJK01000003.1"/>
</dbReference>
<organism evidence="1 2">
    <name type="scientific">Reticulibacter mediterranei</name>
    <dbReference type="NCBI Taxonomy" id="2778369"/>
    <lineage>
        <taxon>Bacteria</taxon>
        <taxon>Bacillati</taxon>
        <taxon>Chloroflexota</taxon>
        <taxon>Ktedonobacteria</taxon>
        <taxon>Ktedonobacterales</taxon>
        <taxon>Reticulibacteraceae</taxon>
        <taxon>Reticulibacter</taxon>
    </lineage>
</organism>
<reference evidence="1" key="1">
    <citation type="submission" date="2020-10" db="EMBL/GenBank/DDBJ databases">
        <title>Taxonomic study of unclassified bacteria belonging to the class Ktedonobacteria.</title>
        <authorList>
            <person name="Yabe S."/>
            <person name="Wang C.M."/>
            <person name="Zheng Y."/>
            <person name="Sakai Y."/>
            <person name="Cavaletti L."/>
            <person name="Monciardini P."/>
            <person name="Donadio S."/>
        </authorList>
    </citation>
    <scope>NUCLEOTIDE SEQUENCE</scope>
    <source>
        <strain evidence="1">ID150040</strain>
    </source>
</reference>
<comment type="caution">
    <text evidence="1">The sequence shown here is derived from an EMBL/GenBank/DDBJ whole genome shotgun (WGS) entry which is preliminary data.</text>
</comment>